<evidence type="ECO:0000313" key="2">
    <source>
        <dbReference type="Proteomes" id="UP000050482"/>
    </source>
</evidence>
<name>A0A0P9CRT7_9BACL</name>
<proteinExistence type="predicted"/>
<organism evidence="1 2">
    <name type="scientific">Alicyclobacillus ferrooxydans</name>
    <dbReference type="NCBI Taxonomy" id="471514"/>
    <lineage>
        <taxon>Bacteria</taxon>
        <taxon>Bacillati</taxon>
        <taxon>Bacillota</taxon>
        <taxon>Bacilli</taxon>
        <taxon>Bacillales</taxon>
        <taxon>Alicyclobacillaceae</taxon>
        <taxon>Alicyclobacillus</taxon>
    </lineage>
</organism>
<sequence length="66" mass="7487">MALLFVALGHIIIQFIERLHLQLISPDSLKRTNQPICISIQSSTFVLLHVSHPLTEKRSDADLGYF</sequence>
<accession>A0A0P9CRT7</accession>
<keyword evidence="2" id="KW-1185">Reference proteome</keyword>
<dbReference type="EMBL" id="LJCO01000107">
    <property type="protein sequence ID" value="KPV39371.1"/>
    <property type="molecule type" value="Genomic_DNA"/>
</dbReference>
<dbReference type="AlphaFoldDB" id="A0A0P9CRT7"/>
<evidence type="ECO:0000313" key="1">
    <source>
        <dbReference type="EMBL" id="KPV39371.1"/>
    </source>
</evidence>
<gene>
    <name evidence="1" type="ORF">AN477_23085</name>
</gene>
<protein>
    <submittedName>
        <fullName evidence="1">Uncharacterized protein</fullName>
    </submittedName>
</protein>
<dbReference type="Proteomes" id="UP000050482">
    <property type="component" value="Unassembled WGS sequence"/>
</dbReference>
<comment type="caution">
    <text evidence="1">The sequence shown here is derived from an EMBL/GenBank/DDBJ whole genome shotgun (WGS) entry which is preliminary data.</text>
</comment>
<dbReference type="PATRIC" id="fig|471514.4.peg.2152"/>
<reference evidence="1 2" key="1">
    <citation type="submission" date="2015-09" db="EMBL/GenBank/DDBJ databases">
        <title>Draft genome sequence of Alicyclobacillus ferrooxydans DSM 22381.</title>
        <authorList>
            <person name="Hemp J."/>
        </authorList>
    </citation>
    <scope>NUCLEOTIDE SEQUENCE [LARGE SCALE GENOMIC DNA]</scope>
    <source>
        <strain evidence="1 2">TC-34</strain>
    </source>
</reference>